<proteinExistence type="predicted"/>
<gene>
    <name evidence="2" type="ORF">GV829_12740</name>
</gene>
<feature type="transmembrane region" description="Helical" evidence="1">
    <location>
        <begin position="92"/>
        <end position="111"/>
    </location>
</feature>
<keyword evidence="3" id="KW-1185">Reference proteome</keyword>
<dbReference type="AlphaFoldDB" id="A0A6M4AVN1"/>
<keyword evidence="1" id="KW-0472">Membrane</keyword>
<keyword evidence="1" id="KW-0812">Transmembrane</keyword>
<sequence>MFRLRIFFLRHRSVFAIMLALALAMKAFLPAGYMLSPTSDSFTVSVCSGMAGQQTMITIPKQPRDAEKNAVDRHACHAGAADQLTLGGADPFLLATAIAFILALGFAPVSVPERRSLRFQTPPLRGPPALI</sequence>
<name>A0A6M4AVN1_9SPHN</name>
<evidence type="ECO:0000313" key="2">
    <source>
        <dbReference type="EMBL" id="QJQ33197.1"/>
    </source>
</evidence>
<reference evidence="2 3" key="1">
    <citation type="submission" date="2020-01" db="EMBL/GenBank/DDBJ databases">
        <title>Sphingomonas sp. strain CSW-10.</title>
        <authorList>
            <person name="Chen W.-M."/>
        </authorList>
    </citation>
    <scope>NUCLEOTIDE SEQUENCE [LARGE SCALE GENOMIC DNA]</scope>
    <source>
        <strain evidence="2 3">CSW-10</strain>
    </source>
</reference>
<accession>A0A6M4AVN1</accession>
<evidence type="ECO:0008006" key="4">
    <source>
        <dbReference type="Google" id="ProtNLM"/>
    </source>
</evidence>
<dbReference type="Proteomes" id="UP000503018">
    <property type="component" value="Chromosome"/>
</dbReference>
<keyword evidence="1" id="KW-1133">Transmembrane helix</keyword>
<protein>
    <recommendedName>
        <fullName evidence="4">DUF2946 domain-containing protein</fullName>
    </recommendedName>
</protein>
<organism evidence="2 3">
    <name type="scientific">Sphingomonas lacunae</name>
    <dbReference type="NCBI Taxonomy" id="2698828"/>
    <lineage>
        <taxon>Bacteria</taxon>
        <taxon>Pseudomonadati</taxon>
        <taxon>Pseudomonadota</taxon>
        <taxon>Alphaproteobacteria</taxon>
        <taxon>Sphingomonadales</taxon>
        <taxon>Sphingomonadaceae</taxon>
        <taxon>Sphingomonas</taxon>
    </lineage>
</organism>
<dbReference type="RefSeq" id="WP_169947213.1">
    <property type="nucleotide sequence ID" value="NZ_CP053015.1"/>
</dbReference>
<dbReference type="KEGG" id="slan:GV829_12740"/>
<feature type="transmembrane region" description="Helical" evidence="1">
    <location>
        <begin position="12"/>
        <end position="35"/>
    </location>
</feature>
<evidence type="ECO:0000313" key="3">
    <source>
        <dbReference type="Proteomes" id="UP000503018"/>
    </source>
</evidence>
<evidence type="ECO:0000256" key="1">
    <source>
        <dbReference type="SAM" id="Phobius"/>
    </source>
</evidence>
<dbReference type="EMBL" id="CP053015">
    <property type="protein sequence ID" value="QJQ33197.1"/>
    <property type="molecule type" value="Genomic_DNA"/>
</dbReference>